<dbReference type="EMBL" id="AMQN01008735">
    <property type="status" value="NOT_ANNOTATED_CDS"/>
    <property type="molecule type" value="Genomic_DNA"/>
</dbReference>
<reference evidence="3 5" key="2">
    <citation type="journal article" date="2013" name="Nature">
        <title>Insights into bilaterian evolution from three spiralian genomes.</title>
        <authorList>
            <person name="Simakov O."/>
            <person name="Marletaz F."/>
            <person name="Cho S.J."/>
            <person name="Edsinger-Gonzales E."/>
            <person name="Havlak P."/>
            <person name="Hellsten U."/>
            <person name="Kuo D.H."/>
            <person name="Larsson T."/>
            <person name="Lv J."/>
            <person name="Arendt D."/>
            <person name="Savage R."/>
            <person name="Osoegawa K."/>
            <person name="de Jong P."/>
            <person name="Grimwood J."/>
            <person name="Chapman J.A."/>
            <person name="Shapiro H."/>
            <person name="Aerts A."/>
            <person name="Otillar R.P."/>
            <person name="Terry A.Y."/>
            <person name="Boore J.L."/>
            <person name="Grigoriev I.V."/>
            <person name="Lindberg D.R."/>
            <person name="Seaver E.C."/>
            <person name="Weisblat D.A."/>
            <person name="Putnam N.H."/>
            <person name="Rokhsar D.S."/>
        </authorList>
    </citation>
    <scope>NUCLEOTIDE SEQUENCE</scope>
    <source>
        <strain evidence="3 5">I ESC-2004</strain>
    </source>
</reference>
<evidence type="ECO:0000313" key="5">
    <source>
        <dbReference type="Proteomes" id="UP000014760"/>
    </source>
</evidence>
<evidence type="ECO:0000313" key="3">
    <source>
        <dbReference type="EMBL" id="ELU02618.1"/>
    </source>
</evidence>
<dbReference type="STRING" id="283909.R7UFP9"/>
<dbReference type="OrthoDB" id="449062at2759"/>
<evidence type="ECO:0000313" key="4">
    <source>
        <dbReference type="EnsemblMetazoa" id="CapteP184330"/>
    </source>
</evidence>
<dbReference type="EMBL" id="KB303858">
    <property type="protein sequence ID" value="ELU02618.1"/>
    <property type="molecule type" value="Genomic_DNA"/>
</dbReference>
<dbReference type="OMA" id="THKQPDL"/>
<dbReference type="SUPFAM" id="SSF48371">
    <property type="entry name" value="ARM repeat"/>
    <property type="match status" value="1"/>
</dbReference>
<gene>
    <name evidence="3" type="ORF">CAPTEDRAFT_184330</name>
</gene>
<dbReference type="EnsemblMetazoa" id="CapteT184330">
    <property type="protein sequence ID" value="CapteP184330"/>
    <property type="gene ID" value="CapteG184330"/>
</dbReference>
<evidence type="ECO:0000256" key="1">
    <source>
        <dbReference type="ARBA" id="ARBA00022737"/>
    </source>
</evidence>
<name>R7UFP9_CAPTE</name>
<dbReference type="PROSITE" id="PS50176">
    <property type="entry name" value="ARM_REPEAT"/>
    <property type="match status" value="1"/>
</dbReference>
<keyword evidence="5" id="KW-1185">Reference proteome</keyword>
<protein>
    <recommendedName>
        <fullName evidence="6">Armadillo repeat-containing protein 6</fullName>
    </recommendedName>
</protein>
<accession>R7UFP9</accession>
<organism evidence="3">
    <name type="scientific">Capitella teleta</name>
    <name type="common">Polychaete worm</name>
    <dbReference type="NCBI Taxonomy" id="283909"/>
    <lineage>
        <taxon>Eukaryota</taxon>
        <taxon>Metazoa</taxon>
        <taxon>Spiralia</taxon>
        <taxon>Lophotrochozoa</taxon>
        <taxon>Annelida</taxon>
        <taxon>Polychaeta</taxon>
        <taxon>Sedentaria</taxon>
        <taxon>Scolecida</taxon>
        <taxon>Capitellidae</taxon>
        <taxon>Capitella</taxon>
    </lineage>
</organism>
<dbReference type="InterPro" id="IPR016024">
    <property type="entry name" value="ARM-type_fold"/>
</dbReference>
<feature type="repeat" description="ARM" evidence="2">
    <location>
        <begin position="283"/>
        <end position="327"/>
    </location>
</feature>
<dbReference type="FunCoup" id="R7UFP9">
    <property type="interactions" value="1889"/>
</dbReference>
<dbReference type="InterPro" id="IPR011989">
    <property type="entry name" value="ARM-like"/>
</dbReference>
<dbReference type="GO" id="GO:0002244">
    <property type="term" value="P:hematopoietic progenitor cell differentiation"/>
    <property type="evidence" value="ECO:0007669"/>
    <property type="project" value="TreeGrafter"/>
</dbReference>
<keyword evidence="1" id="KW-0677">Repeat</keyword>
<proteinExistence type="predicted"/>
<dbReference type="InterPro" id="IPR000225">
    <property type="entry name" value="Armadillo"/>
</dbReference>
<dbReference type="Gene3D" id="1.25.10.10">
    <property type="entry name" value="Leucine-rich Repeat Variant"/>
    <property type="match status" value="2"/>
</dbReference>
<dbReference type="PANTHER" id="PTHR22895">
    <property type="entry name" value="ARMADILLO REPEAT-CONTAINING PROTEIN 6"/>
    <property type="match status" value="1"/>
</dbReference>
<dbReference type="PANTHER" id="PTHR22895:SF0">
    <property type="entry name" value="ARMADILLO REPEAT-CONTAINING PROTEIN 6"/>
    <property type="match status" value="1"/>
</dbReference>
<sequence length="459" mass="50129">MAKVISQETFDGVVQENVEEFEMSLEDALSEAISQFEAQGVNLANIVKDVSHFSATGDNKHAVIMAVEKINILIRGDDFDGVSAELRVIKEECDRDLAHRCLAAKHGAYISLIQCLKGQKQILLVTLDALASLTNGQPDVLTDEGVDLLLDLLQSSDPEIIAMVTKVIIHVCTKHETNRQTLVSKDLITLLVSALERNKTDGRNVKLICCALRTLTLDDDVRVPFGKSHDHAKLIVTEAGALKKLLNLSADYSADKAVLSELFGTISCLVVRNEFCQEIMDLGGLHFVLSTLESSMSHQGLVKQILGVLKAISGNDQVKVAIVAQNGAPLIVTATDKHIKQASVAEMSCSAVASIVLRNPAHCKVFMECQVADVIVKAMQLHADKSGVQKKACMAVRNLVARSREYSDAFLVLGVEDLIREAIRRHEDCQDEGKAALRDLDLKVNLIERWTGQGQGITY</sequence>
<dbReference type="HOGENOM" id="CLU_039447_1_0_1"/>
<dbReference type="SMART" id="SM00185">
    <property type="entry name" value="ARM"/>
    <property type="match status" value="5"/>
</dbReference>
<evidence type="ECO:0008006" key="6">
    <source>
        <dbReference type="Google" id="ProtNLM"/>
    </source>
</evidence>
<evidence type="ECO:0000256" key="2">
    <source>
        <dbReference type="PROSITE-ProRule" id="PRU00259"/>
    </source>
</evidence>
<reference evidence="4" key="3">
    <citation type="submission" date="2015-06" db="UniProtKB">
        <authorList>
            <consortium name="EnsemblMetazoa"/>
        </authorList>
    </citation>
    <scope>IDENTIFICATION</scope>
</reference>
<reference evidence="5" key="1">
    <citation type="submission" date="2012-12" db="EMBL/GenBank/DDBJ databases">
        <authorList>
            <person name="Hellsten U."/>
            <person name="Grimwood J."/>
            <person name="Chapman J.A."/>
            <person name="Shapiro H."/>
            <person name="Aerts A."/>
            <person name="Otillar R.P."/>
            <person name="Terry A.Y."/>
            <person name="Boore J.L."/>
            <person name="Simakov O."/>
            <person name="Marletaz F."/>
            <person name="Cho S.-J."/>
            <person name="Edsinger-Gonzales E."/>
            <person name="Havlak P."/>
            <person name="Kuo D.-H."/>
            <person name="Larsson T."/>
            <person name="Lv J."/>
            <person name="Arendt D."/>
            <person name="Savage R."/>
            <person name="Osoegawa K."/>
            <person name="de Jong P."/>
            <person name="Lindberg D.R."/>
            <person name="Seaver E.C."/>
            <person name="Weisblat D.A."/>
            <person name="Putnam N.H."/>
            <person name="Grigoriev I.V."/>
            <person name="Rokhsar D.S."/>
        </authorList>
    </citation>
    <scope>NUCLEOTIDE SEQUENCE</scope>
    <source>
        <strain evidence="5">I ESC-2004</strain>
    </source>
</reference>
<dbReference type="AlphaFoldDB" id="R7UFP9"/>
<dbReference type="Proteomes" id="UP000014760">
    <property type="component" value="Unassembled WGS sequence"/>
</dbReference>